<sequence length="53" mass="6546">MLRDILEIKREYIEISLKSIKDNYGNYERYFEKEFGLGDDDIENLKNVYLYLY</sequence>
<name>A0A1M4WUR0_9CLOT</name>
<keyword evidence="2" id="KW-1185">Reference proteome</keyword>
<dbReference type="Gene3D" id="3.90.190.10">
    <property type="entry name" value="Protein tyrosine phosphatase superfamily"/>
    <property type="match status" value="1"/>
</dbReference>
<dbReference type="AlphaFoldDB" id="A0A1M4WUR0"/>
<dbReference type="Proteomes" id="UP000184035">
    <property type="component" value="Unassembled WGS sequence"/>
</dbReference>
<dbReference type="EMBL" id="FQVM01000014">
    <property type="protein sequence ID" value="SHE84976.1"/>
    <property type="molecule type" value="Genomic_DNA"/>
</dbReference>
<reference evidence="1 2" key="1">
    <citation type="submission" date="2016-11" db="EMBL/GenBank/DDBJ databases">
        <authorList>
            <person name="Jaros S."/>
            <person name="Januszkiewicz K."/>
            <person name="Wedrychowicz H."/>
        </authorList>
    </citation>
    <scope>NUCLEOTIDE SEQUENCE [LARGE SCALE GENOMIC DNA]</scope>
    <source>
        <strain evidence="1 2">DSM 2631</strain>
    </source>
</reference>
<protein>
    <submittedName>
        <fullName evidence="1">Tyrosine phosphatase family protein</fullName>
    </submittedName>
</protein>
<evidence type="ECO:0000313" key="2">
    <source>
        <dbReference type="Proteomes" id="UP000184035"/>
    </source>
</evidence>
<gene>
    <name evidence="1" type="ORF">SAMN05443638_11426</name>
</gene>
<accession>A0A1M4WUR0</accession>
<dbReference type="GO" id="GO:0004721">
    <property type="term" value="F:phosphoprotein phosphatase activity"/>
    <property type="evidence" value="ECO:0007669"/>
    <property type="project" value="InterPro"/>
</dbReference>
<dbReference type="Pfam" id="PF13350">
    <property type="entry name" value="Y_phosphatase3"/>
    <property type="match status" value="1"/>
</dbReference>
<organism evidence="1 2">
    <name type="scientific">Clostridium fallax</name>
    <dbReference type="NCBI Taxonomy" id="1533"/>
    <lineage>
        <taxon>Bacteria</taxon>
        <taxon>Bacillati</taxon>
        <taxon>Bacillota</taxon>
        <taxon>Clostridia</taxon>
        <taxon>Eubacteriales</taxon>
        <taxon>Clostridiaceae</taxon>
        <taxon>Clostridium</taxon>
    </lineage>
</organism>
<dbReference type="InterPro" id="IPR026893">
    <property type="entry name" value="Tyr/Ser_Pase_IphP-type"/>
</dbReference>
<dbReference type="SUPFAM" id="SSF52799">
    <property type="entry name" value="(Phosphotyrosine protein) phosphatases II"/>
    <property type="match status" value="1"/>
</dbReference>
<evidence type="ECO:0000313" key="1">
    <source>
        <dbReference type="EMBL" id="SHE84976.1"/>
    </source>
</evidence>
<dbReference type="InterPro" id="IPR029021">
    <property type="entry name" value="Prot-tyrosine_phosphatase-like"/>
</dbReference>
<dbReference type="STRING" id="1533.SAMN05443638_11426"/>
<proteinExistence type="predicted"/>